<protein>
    <submittedName>
        <fullName evidence="2">Unannotated protein</fullName>
    </submittedName>
</protein>
<dbReference type="AlphaFoldDB" id="A0A6J6WEX9"/>
<dbReference type="EMBL" id="CAEZZU010000125">
    <property type="protein sequence ID" value="CAB4781468.1"/>
    <property type="molecule type" value="Genomic_DNA"/>
</dbReference>
<name>A0A6J6WEX9_9ZZZZ</name>
<sequence>MSWRPAGWLVGAAFVRSGGLLEERFKEYGNFRKIRGPWSLVVWRNWNNGAMGMRTECKHYESRSYENGEVVRKCRIDMAPGAPWECPADCDGFILRRADVGWDYGSLSAAQVPVSEHVTMDDDIAALLDSAEDIVNSAAPDILAEMEKLDKSKGLFNSRRLGKSPNKGKKKKKK</sequence>
<feature type="compositionally biased region" description="Basic residues" evidence="1">
    <location>
        <begin position="160"/>
        <end position="174"/>
    </location>
</feature>
<proteinExistence type="predicted"/>
<gene>
    <name evidence="2" type="ORF">UFOPK2925_00888</name>
</gene>
<reference evidence="2" key="1">
    <citation type="submission" date="2020-05" db="EMBL/GenBank/DDBJ databases">
        <authorList>
            <person name="Chiriac C."/>
            <person name="Salcher M."/>
            <person name="Ghai R."/>
            <person name="Kavagutti S V."/>
        </authorList>
    </citation>
    <scope>NUCLEOTIDE SEQUENCE</scope>
</reference>
<organism evidence="2">
    <name type="scientific">freshwater metagenome</name>
    <dbReference type="NCBI Taxonomy" id="449393"/>
    <lineage>
        <taxon>unclassified sequences</taxon>
        <taxon>metagenomes</taxon>
        <taxon>ecological metagenomes</taxon>
    </lineage>
</organism>
<evidence type="ECO:0000256" key="1">
    <source>
        <dbReference type="SAM" id="MobiDB-lite"/>
    </source>
</evidence>
<evidence type="ECO:0000313" key="2">
    <source>
        <dbReference type="EMBL" id="CAB4781468.1"/>
    </source>
</evidence>
<accession>A0A6J6WEX9</accession>
<feature type="region of interest" description="Disordered" evidence="1">
    <location>
        <begin position="154"/>
        <end position="174"/>
    </location>
</feature>